<sequence length="434" mass="50062">MFVHMEDTDQFIHILESLAQKCVRDMINTSNRKVHFIKELLTLADCMSQISSYFPPFCRKVEDTFFKVMSMELNHDKAFIDEVVCFYDRCMHRGTGMSDGQPLCDTMIKLFRLIEDKSVFETTFRNFLAVRLLNESDRKMEEEKKFVEVLRNNNGQEYVYKMERMIADASCATEFQDSFMSAINRHAVQQLPIELHVHIVTQAAWPTYASVPLNLPQSMEMCRNAVTQFYLKRHEERVLKFQLALGSVLFHLFHNKTVYSVSASTVFAPLILSLNSNSCLGVQQLQDTTGLSANDVTEQMTALCRLKLACKTEPGRCQAHPLCYHFNTKFHSTSTEIKVISSTASSIDVESITKHSKSKNQSHHSIDALRGNIMHIMKQKRRIMHTDLCKSVAESMEHFSVPTRAEMKSQIESLIDKGYMYRDEKDSSRYIYTP</sequence>
<dbReference type="GO" id="GO:0031625">
    <property type="term" value="F:ubiquitin protein ligase binding"/>
    <property type="evidence" value="ECO:0007669"/>
    <property type="project" value="InterPro"/>
</dbReference>
<evidence type="ECO:0000313" key="4">
    <source>
        <dbReference type="EMBL" id="EPY27501.1"/>
    </source>
</evidence>
<dbReference type="InterPro" id="IPR059120">
    <property type="entry name" value="Cullin-like_AB"/>
</dbReference>
<reference evidence="4 5" key="1">
    <citation type="journal article" date="2013" name="PLoS ONE">
        <title>Predicting the Proteins of Angomonas deanei, Strigomonas culicis and Their Respective Endosymbionts Reveals New Aspects of the Trypanosomatidae Family.</title>
        <authorList>
            <person name="Motta M.C."/>
            <person name="Martins A.C."/>
            <person name="de Souza S.S."/>
            <person name="Catta-Preta C.M."/>
            <person name="Silva R."/>
            <person name="Klein C.C."/>
            <person name="de Almeida L.G."/>
            <person name="de Lima Cunha O."/>
            <person name="Ciapina L.P."/>
            <person name="Brocchi M."/>
            <person name="Colabardini A.C."/>
            <person name="de Araujo Lima B."/>
            <person name="Machado C.R."/>
            <person name="de Almeida Soares C.M."/>
            <person name="Probst C.M."/>
            <person name="de Menezes C.B."/>
            <person name="Thompson C.E."/>
            <person name="Bartholomeu D.C."/>
            <person name="Gradia D.F."/>
            <person name="Pavoni D.P."/>
            <person name="Grisard E.C."/>
            <person name="Fantinatti-Garboggini F."/>
            <person name="Marchini F.K."/>
            <person name="Rodrigues-Luiz G.F."/>
            <person name="Wagner G."/>
            <person name="Goldman G.H."/>
            <person name="Fietto J.L."/>
            <person name="Elias M.C."/>
            <person name="Goldman M.H."/>
            <person name="Sagot M.F."/>
            <person name="Pereira M."/>
            <person name="Stoco P.H."/>
            <person name="de Mendonca-Neto R.P."/>
            <person name="Teixeira S.M."/>
            <person name="Maciel T.E."/>
            <person name="de Oliveira Mendes T.A."/>
            <person name="Urmenyi T.P."/>
            <person name="de Souza W."/>
            <person name="Schenkman S."/>
            <person name="de Vasconcelos A.T."/>
        </authorList>
    </citation>
    <scope>NUCLEOTIDE SEQUENCE [LARGE SCALE GENOMIC DNA]</scope>
</reference>
<proteinExistence type="inferred from homology"/>
<evidence type="ECO:0000256" key="1">
    <source>
        <dbReference type="PROSITE-ProRule" id="PRU00330"/>
    </source>
</evidence>
<dbReference type="InterPro" id="IPR001373">
    <property type="entry name" value="Cullin_N"/>
</dbReference>
<dbReference type="Gene3D" id="1.20.1310.10">
    <property type="entry name" value="Cullin Repeats"/>
    <property type="match status" value="1"/>
</dbReference>
<gene>
    <name evidence="4" type="ORF">STCU_05719</name>
</gene>
<comment type="similarity">
    <text evidence="1 2">Belongs to the cullin family.</text>
</comment>
<dbReference type="Pfam" id="PF00888">
    <property type="entry name" value="Cullin"/>
    <property type="match status" value="1"/>
</dbReference>
<dbReference type="SMART" id="SM00182">
    <property type="entry name" value="CULLIN"/>
    <property type="match status" value="1"/>
</dbReference>
<dbReference type="Gene3D" id="1.10.10.10">
    <property type="entry name" value="Winged helix-like DNA-binding domain superfamily/Winged helix DNA-binding domain"/>
    <property type="match status" value="1"/>
</dbReference>
<dbReference type="InterPro" id="IPR036317">
    <property type="entry name" value="Cullin_homology_sf"/>
</dbReference>
<dbReference type="Gene3D" id="3.30.230.130">
    <property type="entry name" value="Cullin, Chain C, Domain 2"/>
    <property type="match status" value="1"/>
</dbReference>
<dbReference type="Proteomes" id="UP000015354">
    <property type="component" value="Unassembled WGS sequence"/>
</dbReference>
<comment type="caution">
    <text evidence="4">The sequence shown here is derived from an EMBL/GenBank/DDBJ whole genome shotgun (WGS) entry which is preliminary data.</text>
</comment>
<dbReference type="InterPro" id="IPR036388">
    <property type="entry name" value="WH-like_DNA-bd_sf"/>
</dbReference>
<dbReference type="PANTHER" id="PTHR11932">
    <property type="entry name" value="CULLIN"/>
    <property type="match status" value="1"/>
</dbReference>
<protein>
    <submittedName>
        <fullName evidence="4">Cullin 4</fullName>
    </submittedName>
</protein>
<dbReference type="InterPro" id="IPR019559">
    <property type="entry name" value="Cullin_neddylation_domain"/>
</dbReference>
<dbReference type="SUPFAM" id="SSF75632">
    <property type="entry name" value="Cullin homology domain"/>
    <property type="match status" value="1"/>
</dbReference>
<dbReference type="OrthoDB" id="27073at2759"/>
<dbReference type="PROSITE" id="PS50069">
    <property type="entry name" value="CULLIN_2"/>
    <property type="match status" value="1"/>
</dbReference>
<accession>S9VK75</accession>
<organism evidence="4 5">
    <name type="scientific">Strigomonas culicis</name>
    <dbReference type="NCBI Taxonomy" id="28005"/>
    <lineage>
        <taxon>Eukaryota</taxon>
        <taxon>Discoba</taxon>
        <taxon>Euglenozoa</taxon>
        <taxon>Kinetoplastea</taxon>
        <taxon>Metakinetoplastina</taxon>
        <taxon>Trypanosomatida</taxon>
        <taxon>Trypanosomatidae</taxon>
        <taxon>Strigomonadinae</taxon>
        <taxon>Strigomonas</taxon>
    </lineage>
</organism>
<dbReference type="AlphaFoldDB" id="S9VK75"/>
<feature type="domain" description="Cullin family profile" evidence="3">
    <location>
        <begin position="105"/>
        <end position="304"/>
    </location>
</feature>
<dbReference type="GO" id="GO:0006511">
    <property type="term" value="P:ubiquitin-dependent protein catabolic process"/>
    <property type="evidence" value="ECO:0007669"/>
    <property type="project" value="InterPro"/>
</dbReference>
<evidence type="ECO:0000259" key="3">
    <source>
        <dbReference type="PROSITE" id="PS50069"/>
    </source>
</evidence>
<dbReference type="EMBL" id="ATMH01005719">
    <property type="protein sequence ID" value="EPY27501.1"/>
    <property type="molecule type" value="Genomic_DNA"/>
</dbReference>
<evidence type="ECO:0000313" key="5">
    <source>
        <dbReference type="Proteomes" id="UP000015354"/>
    </source>
</evidence>
<name>S9VK75_9TRYP</name>
<dbReference type="SUPFAM" id="SSF46785">
    <property type="entry name" value="Winged helix' DNA-binding domain"/>
    <property type="match status" value="1"/>
</dbReference>
<dbReference type="InterPro" id="IPR036390">
    <property type="entry name" value="WH_DNA-bd_sf"/>
</dbReference>
<dbReference type="InterPro" id="IPR045093">
    <property type="entry name" value="Cullin"/>
</dbReference>
<keyword evidence="5" id="KW-1185">Reference proteome</keyword>
<dbReference type="Pfam" id="PF26557">
    <property type="entry name" value="Cullin_AB"/>
    <property type="match status" value="1"/>
</dbReference>
<dbReference type="InterPro" id="IPR016158">
    <property type="entry name" value="Cullin_homology"/>
</dbReference>
<dbReference type="SMART" id="SM00884">
    <property type="entry name" value="Cullin_Nedd8"/>
    <property type="match status" value="1"/>
</dbReference>
<evidence type="ECO:0000256" key="2">
    <source>
        <dbReference type="RuleBase" id="RU003829"/>
    </source>
</evidence>
<dbReference type="Pfam" id="PF10557">
    <property type="entry name" value="Cullin_Nedd8"/>
    <property type="match status" value="1"/>
</dbReference>